<evidence type="ECO:0000256" key="4">
    <source>
        <dbReference type="RuleBase" id="RU003744"/>
    </source>
</evidence>
<sequence>MIVSKRFRGITAALTVAAATLAVTACTPIAGGGPGAAGGDSTSALAQIQQRGTLKVADCLSFAPFGFKNDQGHPDGYDIDIANAMAKDLGVKLEVTDTTSANRIPNLQTGKVDLVICNFTRNGERAKQIEFTDPYVVASQALLVKKDSTINTVQDLEGKTVAAVKGSTNTDVLKKVGSSAKTQDYDSSAAAILAVQQGQADAFIEDTNFLAYQAKLDNTLRVTKDQLVPLEYNAMGIKQGDQVWLNWVNQFLFRYNASGENAKAYQERFGVKQQYPLNPQY</sequence>
<dbReference type="GO" id="GO:0006865">
    <property type="term" value="P:amino acid transport"/>
    <property type="evidence" value="ECO:0007669"/>
    <property type="project" value="TreeGrafter"/>
</dbReference>
<dbReference type="InterPro" id="IPR018313">
    <property type="entry name" value="SBP_3_CS"/>
</dbReference>
<dbReference type="KEGG" id="psey:GU243_00855"/>
<evidence type="ECO:0000313" key="7">
    <source>
        <dbReference type="EMBL" id="QHK18567.1"/>
    </source>
</evidence>
<reference evidence="7 8" key="1">
    <citation type="submission" date="2020-01" db="EMBL/GenBank/DDBJ databases">
        <title>Pseudarthrobacter psychrotolerans sp. nov., isolated from antarctic soil.</title>
        <authorList>
            <person name="Shin Y."/>
            <person name="Park W."/>
        </authorList>
    </citation>
    <scope>NUCLEOTIDE SEQUENCE [LARGE SCALE GENOMIC DNA]</scope>
    <source>
        <strain evidence="7 8">YJ56</strain>
    </source>
</reference>
<dbReference type="PANTHER" id="PTHR30085:SF6">
    <property type="entry name" value="ABC TRANSPORTER GLUTAMINE-BINDING PROTEIN GLNH"/>
    <property type="match status" value="1"/>
</dbReference>
<evidence type="ECO:0000313" key="8">
    <source>
        <dbReference type="Proteomes" id="UP000464186"/>
    </source>
</evidence>
<dbReference type="GO" id="GO:0005576">
    <property type="term" value="C:extracellular region"/>
    <property type="evidence" value="ECO:0007669"/>
    <property type="project" value="TreeGrafter"/>
</dbReference>
<dbReference type="PANTHER" id="PTHR30085">
    <property type="entry name" value="AMINO ACID ABC TRANSPORTER PERMEASE"/>
    <property type="match status" value="1"/>
</dbReference>
<feature type="domain" description="Solute-binding protein family 3/N-terminal" evidence="6">
    <location>
        <begin position="53"/>
        <end position="272"/>
    </location>
</feature>
<comment type="similarity">
    <text evidence="1 4">Belongs to the bacterial solute-binding protein 3 family.</text>
</comment>
<evidence type="ECO:0000256" key="1">
    <source>
        <dbReference type="ARBA" id="ARBA00010333"/>
    </source>
</evidence>
<dbReference type="EMBL" id="CP047898">
    <property type="protein sequence ID" value="QHK18567.1"/>
    <property type="molecule type" value="Genomic_DNA"/>
</dbReference>
<evidence type="ECO:0000259" key="6">
    <source>
        <dbReference type="SMART" id="SM00062"/>
    </source>
</evidence>
<dbReference type="InterPro" id="IPR051455">
    <property type="entry name" value="Bact_solute-bind_prot3"/>
</dbReference>
<feature type="signal peptide" evidence="5">
    <location>
        <begin position="1"/>
        <end position="25"/>
    </location>
</feature>
<dbReference type="SUPFAM" id="SSF53850">
    <property type="entry name" value="Periplasmic binding protein-like II"/>
    <property type="match status" value="1"/>
</dbReference>
<keyword evidence="8" id="KW-1185">Reference proteome</keyword>
<evidence type="ECO:0000256" key="5">
    <source>
        <dbReference type="SAM" id="SignalP"/>
    </source>
</evidence>
<dbReference type="Proteomes" id="UP000464186">
    <property type="component" value="Chromosome"/>
</dbReference>
<dbReference type="Pfam" id="PF00497">
    <property type="entry name" value="SBP_bac_3"/>
    <property type="match status" value="1"/>
</dbReference>
<protein>
    <submittedName>
        <fullName evidence="7">Transporter substrate-binding domain-containing protein</fullName>
    </submittedName>
</protein>
<evidence type="ECO:0000256" key="2">
    <source>
        <dbReference type="ARBA" id="ARBA00022448"/>
    </source>
</evidence>
<proteinExistence type="inferred from homology"/>
<dbReference type="PROSITE" id="PS01039">
    <property type="entry name" value="SBP_BACTERIAL_3"/>
    <property type="match status" value="1"/>
</dbReference>
<evidence type="ECO:0000256" key="3">
    <source>
        <dbReference type="ARBA" id="ARBA00022729"/>
    </source>
</evidence>
<dbReference type="AlphaFoldDB" id="A0A6P1NID0"/>
<keyword evidence="3 5" id="KW-0732">Signal</keyword>
<name>A0A6P1NID0_9MICC</name>
<dbReference type="InterPro" id="IPR001638">
    <property type="entry name" value="Solute-binding_3/MltF_N"/>
</dbReference>
<organism evidence="7 8">
    <name type="scientific">Pseudarthrobacter psychrotolerans</name>
    <dbReference type="NCBI Taxonomy" id="2697569"/>
    <lineage>
        <taxon>Bacteria</taxon>
        <taxon>Bacillati</taxon>
        <taxon>Actinomycetota</taxon>
        <taxon>Actinomycetes</taxon>
        <taxon>Micrococcales</taxon>
        <taxon>Micrococcaceae</taxon>
        <taxon>Pseudarthrobacter</taxon>
    </lineage>
</organism>
<dbReference type="PROSITE" id="PS51257">
    <property type="entry name" value="PROKAR_LIPOPROTEIN"/>
    <property type="match status" value="1"/>
</dbReference>
<gene>
    <name evidence="7" type="ORF">GU243_00855</name>
</gene>
<accession>A0A6P1NID0</accession>
<keyword evidence="2" id="KW-0813">Transport</keyword>
<feature type="chain" id="PRO_5039388349" evidence="5">
    <location>
        <begin position="26"/>
        <end position="281"/>
    </location>
</feature>
<dbReference type="SMART" id="SM00062">
    <property type="entry name" value="PBPb"/>
    <property type="match status" value="1"/>
</dbReference>
<dbReference type="GO" id="GO:0030288">
    <property type="term" value="C:outer membrane-bounded periplasmic space"/>
    <property type="evidence" value="ECO:0007669"/>
    <property type="project" value="TreeGrafter"/>
</dbReference>
<dbReference type="Gene3D" id="3.40.190.10">
    <property type="entry name" value="Periplasmic binding protein-like II"/>
    <property type="match status" value="2"/>
</dbReference>